<evidence type="ECO:0000256" key="6">
    <source>
        <dbReference type="ARBA" id="ARBA00040503"/>
    </source>
</evidence>
<dbReference type="GeneID" id="106467294"/>
<sequence>MAQFFMMYWLSRASLVISFVVLLNSQNADAVAVMSIDLGSEWMKVAIVSPGVPMEIALNKESQRKTPVVVSFRDGERLFGDPAAGVGVRFPDKAYAYFLELLGKKVDNPMVQLFQKRFPYYTVIPDERRGTVVLKHPEGMSFTPEELVAMVFKNAQEIAEHAAGQTIKDAVITVPVYFNQAERRAVLHAANMAGLKVLQLINDNTAVALNFGVFRRKDFNESMFNIMFYDMGASSTVATIVTYQLIKSKEGRFVETNPQLTVRGVGFDRSLGGLEVQLRLRDHLAKLFNEQKKTPNDVFQNKRALSKLFKEAGRLKKVLSANPDHYAQVESLLDDQDFRASVTREDLERLCADVFERVANPVKMALEVAGMTMEEIDQVVLKGAGTRVPKVQQKLLEVVGKSELGKSINTDEAAALGAAYQAAHLSKGFKVKPFNIKDANIYPIQVEFQREFEQDDGSMGVKMVSRILFSRNNPFPQKKLMTFSRHVKDFEISVKYAELDFLPEQELRSLGDTNLSRIGLSGVSGALDKHREDGSESKGVKAHFRMDESGLLHLDQAEAVFEKKILETEENKEQDFESTLSRLGSTIGKLFSGSSGSDQPTEEQDQQESPKNETEDKPKSEQPDQQDKTEKQDKEDPAKVDKQSKENKTEESKAAENKTAEEQKKVPKVNVVKEHISIQEVKLDLSDLSEDESRASRSKLLELDEKDRDKLQRDQAKNNLESFIHETKHKLYMEEYEKASTAEERDGYFVKLNEASEWFEYESDAAETKVFKDKLSELKDTMKELFDRVKEHKERPEALNSLKEMLNISRVFYEGAKNLSEEDQMFTEVELSTLEKLIKETEEWKENSEKEQAALPLYERPKLTVRAIAEKLASLDREVKYLLNKARVATPKKKKETEKADSKESTEKQQEEKETQAETPDSAKEEKEAEKEEKEEKLTSSVIEETLQLDDGADRVKENPSDGDSENQAPITGDQTPRPEL</sequence>
<dbReference type="RefSeq" id="XP_022251766.1">
    <property type="nucleotide sequence ID" value="XM_022396058.1"/>
</dbReference>
<feature type="signal peptide" evidence="8">
    <location>
        <begin position="1"/>
        <end position="30"/>
    </location>
</feature>
<dbReference type="SUPFAM" id="SSF100934">
    <property type="entry name" value="Heat shock protein 70kD (HSP70), C-terminal subdomain"/>
    <property type="match status" value="1"/>
</dbReference>
<keyword evidence="3" id="KW-0256">Endoplasmic reticulum</keyword>
<feature type="compositionally biased region" description="Basic and acidic residues" evidence="7">
    <location>
        <begin position="895"/>
        <end position="938"/>
    </location>
</feature>
<evidence type="ECO:0000256" key="5">
    <source>
        <dbReference type="ARBA" id="ARBA00023186"/>
    </source>
</evidence>
<feature type="compositionally biased region" description="Basic and acidic residues" evidence="7">
    <location>
        <begin position="608"/>
        <end position="715"/>
    </location>
</feature>
<dbReference type="InterPro" id="IPR013126">
    <property type="entry name" value="Hsp_70_fam"/>
</dbReference>
<dbReference type="InterPro" id="IPR029048">
    <property type="entry name" value="HSP70_C_sf"/>
</dbReference>
<keyword evidence="9" id="KW-1185">Reference proteome</keyword>
<proteinExistence type="inferred from homology"/>
<dbReference type="SUPFAM" id="SSF53067">
    <property type="entry name" value="Actin-like ATPase domain"/>
    <property type="match status" value="2"/>
</dbReference>
<dbReference type="Gene3D" id="3.30.420.40">
    <property type="match status" value="2"/>
</dbReference>
<evidence type="ECO:0000256" key="3">
    <source>
        <dbReference type="ARBA" id="ARBA00022824"/>
    </source>
</evidence>
<feature type="region of interest" description="Disordered" evidence="7">
    <location>
        <begin position="587"/>
        <end position="715"/>
    </location>
</feature>
<dbReference type="Proteomes" id="UP000694941">
    <property type="component" value="Unplaced"/>
</dbReference>
<dbReference type="Gene3D" id="2.60.34.10">
    <property type="entry name" value="Substrate Binding Domain Of DNAk, Chain A, domain 1"/>
    <property type="match status" value="1"/>
</dbReference>
<evidence type="ECO:0000256" key="2">
    <source>
        <dbReference type="ARBA" id="ARBA00022741"/>
    </source>
</evidence>
<evidence type="ECO:0000256" key="4">
    <source>
        <dbReference type="ARBA" id="ARBA00022840"/>
    </source>
</evidence>
<feature type="compositionally biased region" description="Polar residues" evidence="7">
    <location>
        <begin position="966"/>
        <end position="975"/>
    </location>
</feature>
<gene>
    <name evidence="10" type="primary">LOC106467294</name>
</gene>
<name>A0ABM1T7B0_LIMPO</name>
<dbReference type="InterPro" id="IPR043129">
    <property type="entry name" value="ATPase_NBD"/>
</dbReference>
<reference evidence="10" key="1">
    <citation type="submission" date="2025-08" db="UniProtKB">
        <authorList>
            <consortium name="RefSeq"/>
        </authorList>
    </citation>
    <scope>IDENTIFICATION</scope>
    <source>
        <tissue evidence="10">Muscle</tissue>
    </source>
</reference>
<evidence type="ECO:0000313" key="10">
    <source>
        <dbReference type="RefSeq" id="XP_022251766.1"/>
    </source>
</evidence>
<comment type="similarity">
    <text evidence="1">Belongs to the heat shock protein 70 family.</text>
</comment>
<evidence type="ECO:0000256" key="7">
    <source>
        <dbReference type="SAM" id="MobiDB-lite"/>
    </source>
</evidence>
<accession>A0ABM1T7B0</accession>
<keyword evidence="2" id="KW-0547">Nucleotide-binding</keyword>
<dbReference type="Gene3D" id="1.20.1270.10">
    <property type="match status" value="1"/>
</dbReference>
<feature type="chain" id="PRO_5046923729" description="Hypoxia up-regulated protein 1" evidence="8">
    <location>
        <begin position="31"/>
        <end position="981"/>
    </location>
</feature>
<evidence type="ECO:0000256" key="1">
    <source>
        <dbReference type="ARBA" id="ARBA00007381"/>
    </source>
</evidence>
<dbReference type="Gene3D" id="3.90.640.10">
    <property type="entry name" value="Actin, Chain A, domain 4"/>
    <property type="match status" value="1"/>
</dbReference>
<evidence type="ECO:0000256" key="8">
    <source>
        <dbReference type="SAM" id="SignalP"/>
    </source>
</evidence>
<dbReference type="PRINTS" id="PR00301">
    <property type="entry name" value="HEATSHOCK70"/>
</dbReference>
<keyword evidence="8" id="KW-0732">Signal</keyword>
<dbReference type="PANTHER" id="PTHR45639:SF3">
    <property type="entry name" value="HYPOXIA UP-REGULATED PROTEIN 1"/>
    <property type="match status" value="1"/>
</dbReference>
<keyword evidence="5" id="KW-0143">Chaperone</keyword>
<organism evidence="9 10">
    <name type="scientific">Limulus polyphemus</name>
    <name type="common">Atlantic horseshoe crab</name>
    <dbReference type="NCBI Taxonomy" id="6850"/>
    <lineage>
        <taxon>Eukaryota</taxon>
        <taxon>Metazoa</taxon>
        <taxon>Ecdysozoa</taxon>
        <taxon>Arthropoda</taxon>
        <taxon>Chelicerata</taxon>
        <taxon>Merostomata</taxon>
        <taxon>Xiphosura</taxon>
        <taxon>Limulidae</taxon>
        <taxon>Limulus</taxon>
    </lineage>
</organism>
<dbReference type="Gene3D" id="3.30.30.30">
    <property type="match status" value="1"/>
</dbReference>
<dbReference type="PANTHER" id="PTHR45639">
    <property type="entry name" value="HSC70CB, ISOFORM G-RELATED"/>
    <property type="match status" value="1"/>
</dbReference>
<keyword evidence="4" id="KW-0067">ATP-binding</keyword>
<feature type="region of interest" description="Disordered" evidence="7">
    <location>
        <begin position="886"/>
        <end position="981"/>
    </location>
</feature>
<dbReference type="CDD" id="cd10230">
    <property type="entry name" value="ASKHA_NBD_HSP70_HYOU1"/>
    <property type="match status" value="1"/>
</dbReference>
<dbReference type="InterPro" id="IPR029047">
    <property type="entry name" value="HSP70_peptide-bd_sf"/>
</dbReference>
<dbReference type="Pfam" id="PF00012">
    <property type="entry name" value="HSP70"/>
    <property type="match status" value="1"/>
</dbReference>
<evidence type="ECO:0000313" key="9">
    <source>
        <dbReference type="Proteomes" id="UP000694941"/>
    </source>
</evidence>
<protein>
    <recommendedName>
        <fullName evidence="6">Hypoxia up-regulated protein 1</fullName>
    </recommendedName>
</protein>